<dbReference type="Proteomes" id="UP001154078">
    <property type="component" value="Chromosome 8"/>
</dbReference>
<dbReference type="Pfam" id="PF23562">
    <property type="entry name" value="AMP-binding_C_3"/>
    <property type="match status" value="1"/>
</dbReference>
<dbReference type="Pfam" id="PF00501">
    <property type="entry name" value="AMP-binding"/>
    <property type="match status" value="1"/>
</dbReference>
<evidence type="ECO:0000313" key="6">
    <source>
        <dbReference type="EMBL" id="CAH0562220.1"/>
    </source>
</evidence>
<dbReference type="GO" id="GO:0005783">
    <property type="term" value="C:endoplasmic reticulum"/>
    <property type="evidence" value="ECO:0007669"/>
    <property type="project" value="TreeGrafter"/>
</dbReference>
<protein>
    <recommendedName>
        <fullName evidence="4">long-chain-fatty-acid--CoA ligase</fullName>
        <ecNumber evidence="4">6.2.1.3</ecNumber>
    </recommendedName>
</protein>
<evidence type="ECO:0000259" key="5">
    <source>
        <dbReference type="Pfam" id="PF00501"/>
    </source>
</evidence>
<dbReference type="SUPFAM" id="SSF56801">
    <property type="entry name" value="Acetyl-CoA synthetase-like"/>
    <property type="match status" value="1"/>
</dbReference>
<keyword evidence="2" id="KW-0276">Fatty acid metabolism</keyword>
<evidence type="ECO:0000256" key="1">
    <source>
        <dbReference type="ARBA" id="ARBA00022598"/>
    </source>
</evidence>
<dbReference type="EMBL" id="OV121139">
    <property type="protein sequence ID" value="CAH0562220.1"/>
    <property type="molecule type" value="Genomic_DNA"/>
</dbReference>
<dbReference type="GO" id="GO:0016020">
    <property type="term" value="C:membrane"/>
    <property type="evidence" value="ECO:0007669"/>
    <property type="project" value="TreeGrafter"/>
</dbReference>
<sequence>MRIGEEQDDKALDDILKSIGVNECCTLVYTSGTIGNPKAAMLSHDNLTWDALAISERLIMDRGNEHIVSFLPLSHVAAQVVDIYTTMTIAATVYFADKNALKGSLVTTLQEVQPTKFLAVPRVWEKIYEKMQEIGARSGYLKKTIATWAKSQALHYHLERMNGNKTSSWGYYVASSVIFKKIKQALGLSRCTYHCSAAAPLSTEVKKYFLSIDIPIYECFGMSEASGGHTLCVENDVNLETIGKAIPGMKSKCQNPDQDGSGELCMYGRHVFMGYLNERVKTDETLDDEGWLHTGDLGRIDEKGFVYITGRLKELLITAGGENIPPVPIEQMVKSELPHVSNAFLVGDKRKFLSILLTFKTDVEPESGKPLDTLLPSVRDWLNTLGCPAKTVTEVLEAGPDARLLNALKESIDKVNHQAVSNAQRIQKLSILPADFSIPTGELGPTMKVKRRIVEEKYSDIIEKIYE</sequence>
<dbReference type="OrthoDB" id="3633556at2759"/>
<accession>A0A9P0BFR5</accession>
<keyword evidence="7" id="KW-1185">Reference proteome</keyword>
<keyword evidence="1" id="KW-0436">Ligase</keyword>
<dbReference type="PROSITE" id="PS00455">
    <property type="entry name" value="AMP_BINDING"/>
    <property type="match status" value="1"/>
</dbReference>
<evidence type="ECO:0000256" key="3">
    <source>
        <dbReference type="ARBA" id="ARBA00023098"/>
    </source>
</evidence>
<gene>
    <name evidence="6" type="ORF">MELIAE_LOCUS11406</name>
</gene>
<proteinExistence type="predicted"/>
<feature type="domain" description="AMP-dependent synthetase/ligase" evidence="5">
    <location>
        <begin position="19"/>
        <end position="276"/>
    </location>
</feature>
<reference evidence="6" key="1">
    <citation type="submission" date="2021-12" db="EMBL/GenBank/DDBJ databases">
        <authorList>
            <person name="King R."/>
        </authorList>
    </citation>
    <scope>NUCLEOTIDE SEQUENCE</scope>
</reference>
<evidence type="ECO:0000256" key="2">
    <source>
        <dbReference type="ARBA" id="ARBA00022832"/>
    </source>
</evidence>
<keyword evidence="3" id="KW-0443">Lipid metabolism</keyword>
<dbReference type="GO" id="GO:0004467">
    <property type="term" value="F:long-chain fatty acid-CoA ligase activity"/>
    <property type="evidence" value="ECO:0007669"/>
    <property type="project" value="UniProtKB-EC"/>
</dbReference>
<evidence type="ECO:0000313" key="7">
    <source>
        <dbReference type="Proteomes" id="UP001154078"/>
    </source>
</evidence>
<dbReference type="PANTHER" id="PTHR43272:SF32">
    <property type="entry name" value="AMP-DEPENDENT SYNTHETASE_LIGASE DOMAIN-CONTAINING PROTEIN"/>
    <property type="match status" value="1"/>
</dbReference>
<dbReference type="AlphaFoldDB" id="A0A9P0BFR5"/>
<dbReference type="PANTHER" id="PTHR43272">
    <property type="entry name" value="LONG-CHAIN-FATTY-ACID--COA LIGASE"/>
    <property type="match status" value="1"/>
</dbReference>
<dbReference type="InterPro" id="IPR020845">
    <property type="entry name" value="AMP-binding_CS"/>
</dbReference>
<dbReference type="Gene3D" id="3.40.50.12780">
    <property type="entry name" value="N-terminal domain of ligase-like"/>
    <property type="match status" value="1"/>
</dbReference>
<organism evidence="6 7">
    <name type="scientific">Brassicogethes aeneus</name>
    <name type="common">Rape pollen beetle</name>
    <name type="synonym">Meligethes aeneus</name>
    <dbReference type="NCBI Taxonomy" id="1431903"/>
    <lineage>
        <taxon>Eukaryota</taxon>
        <taxon>Metazoa</taxon>
        <taxon>Ecdysozoa</taxon>
        <taxon>Arthropoda</taxon>
        <taxon>Hexapoda</taxon>
        <taxon>Insecta</taxon>
        <taxon>Pterygota</taxon>
        <taxon>Neoptera</taxon>
        <taxon>Endopterygota</taxon>
        <taxon>Coleoptera</taxon>
        <taxon>Polyphaga</taxon>
        <taxon>Cucujiformia</taxon>
        <taxon>Nitidulidae</taxon>
        <taxon>Meligethinae</taxon>
        <taxon>Brassicogethes</taxon>
    </lineage>
</organism>
<dbReference type="InterPro" id="IPR000873">
    <property type="entry name" value="AMP-dep_synth/lig_dom"/>
</dbReference>
<evidence type="ECO:0000256" key="4">
    <source>
        <dbReference type="ARBA" id="ARBA00026121"/>
    </source>
</evidence>
<dbReference type="EC" id="6.2.1.3" evidence="4"/>
<dbReference type="InterPro" id="IPR042099">
    <property type="entry name" value="ANL_N_sf"/>
</dbReference>
<name>A0A9P0BFR5_BRAAE</name>